<dbReference type="UCSC" id="T28A11.21">
    <property type="organism name" value="c. elegans"/>
</dbReference>
<dbReference type="Pfam" id="PF01827">
    <property type="entry name" value="FTH"/>
    <property type="match status" value="1"/>
</dbReference>
<feature type="domain" description="F-box" evidence="1">
    <location>
        <begin position="16"/>
        <end position="63"/>
    </location>
</feature>
<dbReference type="PIR" id="T28991">
    <property type="entry name" value="T28991"/>
</dbReference>
<dbReference type="InterPro" id="IPR002900">
    <property type="entry name" value="DUF38/FTH_CAE_spp"/>
</dbReference>
<gene>
    <name evidence="2 4" type="primary">fbxa-64</name>
    <name evidence="2" type="ORF">CELE_T28A11.21</name>
    <name evidence="4" type="ORF">T28A11.21</name>
</gene>
<dbReference type="FunCoup" id="P91522">
    <property type="interactions" value="21"/>
</dbReference>
<dbReference type="PROSITE" id="PS50181">
    <property type="entry name" value="FBOX"/>
    <property type="match status" value="1"/>
</dbReference>
<accession>P91522</accession>
<dbReference type="PeptideAtlas" id="P91522"/>
<dbReference type="PhylomeDB" id="P91522"/>
<dbReference type="SMR" id="P91522"/>
<dbReference type="SMART" id="SM00256">
    <property type="entry name" value="FBOX"/>
    <property type="match status" value="1"/>
</dbReference>
<dbReference type="AGR" id="WB:WBGene00020883"/>
<dbReference type="HOGENOM" id="CLU_030831_3_1_1"/>
<dbReference type="GeneID" id="189026"/>
<evidence type="ECO:0000259" key="1">
    <source>
        <dbReference type="PROSITE" id="PS50181"/>
    </source>
</evidence>
<name>P91522_CAEEL</name>
<evidence type="ECO:0000313" key="4">
    <source>
        <dbReference type="WormBase" id="T28A11.21"/>
    </source>
</evidence>
<dbReference type="CDD" id="cd22150">
    <property type="entry name" value="F-box_CeFBXA-like"/>
    <property type="match status" value="1"/>
</dbReference>
<dbReference type="WormBase" id="T28A11.21">
    <property type="protein sequence ID" value="CE32215"/>
    <property type="gene ID" value="WBGene00020883"/>
    <property type="gene designation" value="fbxa-64"/>
</dbReference>
<dbReference type="InterPro" id="IPR001810">
    <property type="entry name" value="F-box_dom"/>
</dbReference>
<dbReference type="Bgee" id="WBGene00020883">
    <property type="expression patterns" value="Expressed in embryo and 4 other cell types or tissues"/>
</dbReference>
<dbReference type="OrthoDB" id="2095648at2759"/>
<dbReference type="Pfam" id="PF00646">
    <property type="entry name" value="F-box"/>
    <property type="match status" value="1"/>
</dbReference>
<keyword evidence="3" id="KW-1185">Reference proteome</keyword>
<reference evidence="2 3" key="1">
    <citation type="journal article" date="1998" name="Science">
        <title>Genome sequence of the nematode C. elegans: a platform for investigating biology.</title>
        <authorList>
            <consortium name="The C. elegans sequencing consortium"/>
            <person name="Sulson J.E."/>
            <person name="Waterston R."/>
        </authorList>
    </citation>
    <scope>NUCLEOTIDE SEQUENCE [LARGE SCALE GENOMIC DNA]</scope>
    <source>
        <strain evidence="2 3">Bristol N2</strain>
    </source>
</reference>
<dbReference type="InterPro" id="IPR036047">
    <property type="entry name" value="F-box-like_dom_sf"/>
</dbReference>
<organism evidence="2 3">
    <name type="scientific">Caenorhabditis elegans</name>
    <dbReference type="NCBI Taxonomy" id="6239"/>
    <lineage>
        <taxon>Eukaryota</taxon>
        <taxon>Metazoa</taxon>
        <taxon>Ecdysozoa</taxon>
        <taxon>Nematoda</taxon>
        <taxon>Chromadorea</taxon>
        <taxon>Rhabditida</taxon>
        <taxon>Rhabditina</taxon>
        <taxon>Rhabditomorpha</taxon>
        <taxon>Rhabditoidea</taxon>
        <taxon>Rhabditidae</taxon>
        <taxon>Peloderinae</taxon>
        <taxon>Caenorhabditis</taxon>
    </lineage>
</organism>
<dbReference type="EMBL" id="BX284605">
    <property type="protein sequence ID" value="CCD70577.1"/>
    <property type="molecule type" value="Genomic_DNA"/>
</dbReference>
<dbReference type="Proteomes" id="UP000001940">
    <property type="component" value="Chromosome V"/>
</dbReference>
<sequence length="313" mass="35897">MSDSNVDAPSDPTKKQESLLNLPLDTANQVLEKLDPLDLLASRKVCQGLKTAIDRNGISFDTITFDFSDDQSILDFDENEIKYADVDNDTTVTYKDQEKRFENENFLEIAVKDLKTVWNNVSKLHIYNYAEDRTDIITSFINSLKSEKSVHVKQISLSNFSFNDVLNILQCLDDQSLEAIKLSNPSQINQLAQITHLNQWKTAKNFELCNGKLDNSEQIEHLFHFEEFGCGTDVFSVSNAVKVRDDLMKRSSFQTCRIYFNVSQSNPVDIAKVFKPDYVGGNEYSFEYSDDIHKFAIDCFRVGESHRFSVRRC</sequence>
<evidence type="ECO:0007829" key="5">
    <source>
        <dbReference type="PeptideAtlas" id="P91522"/>
    </source>
</evidence>
<dbReference type="SUPFAM" id="SSF81383">
    <property type="entry name" value="F-box domain"/>
    <property type="match status" value="1"/>
</dbReference>
<evidence type="ECO:0000313" key="2">
    <source>
        <dbReference type="EMBL" id="CCD70577.1"/>
    </source>
</evidence>
<dbReference type="PANTHER" id="PTHR23015:SF4">
    <property type="entry name" value="DUF38 DOMAIN-CONTAINING PROTEIN-RELATED"/>
    <property type="match status" value="1"/>
</dbReference>
<dbReference type="CTD" id="189026"/>
<protein>
    <submittedName>
        <fullName evidence="2">F-box domain-containing protein</fullName>
    </submittedName>
</protein>
<evidence type="ECO:0000313" key="3">
    <source>
        <dbReference type="Proteomes" id="UP000001940"/>
    </source>
</evidence>
<dbReference type="InParanoid" id="P91522"/>
<dbReference type="PaxDb" id="6239-T28A11.21"/>
<proteinExistence type="evidence at protein level"/>
<keyword evidence="5" id="KW-1267">Proteomics identification</keyword>
<dbReference type="KEGG" id="cel:CELE_T28A11.21"/>
<dbReference type="PANTHER" id="PTHR23015">
    <property type="entry name" value="UNCHARACTERIZED C.ELEGANS PROTEIN"/>
    <property type="match status" value="1"/>
</dbReference>
<dbReference type="RefSeq" id="NP_503905.2">
    <property type="nucleotide sequence ID" value="NM_071504.2"/>
</dbReference>
<dbReference type="AlphaFoldDB" id="P91522"/>
<dbReference type="InterPro" id="IPR040161">
    <property type="entry name" value="FB224"/>
</dbReference>